<dbReference type="AlphaFoldDB" id="A0AA49J985"/>
<feature type="signal peptide" evidence="1">
    <location>
        <begin position="1"/>
        <end position="21"/>
    </location>
</feature>
<sequence>MKSCYLIFFILALLLSISSCNQPQEINIPRYFELVKDAEMQIVREEYKEAVNLYQSAFPLIEKPFGKDVFNAALASQLANMPNERDKYLQIIINNSENAEKTKSVFVGTFLTQEQWDNLLNNKVPAYDLVQRAEFAGIMKKDQLYRPHYDEFDEIIYKNEKSNLQQILTFTEQYGFPSQIELGYRENLNGQDHNIVLIHVNRRRAKDKSIMNLKNLMRNAVDAGRMDPEAAVTYIYYQKDESDSADYMHLSQYWVYTHDALPDSLKRKIMRDPGSPEEVKAHNELREKWYATTLTERKEKLHFLKKTKLPFIFSSVTQNMNTIDFTFLIPEDELLEKYEAMTKGMETIYTSYSPEMKIKKR</sequence>
<feature type="chain" id="PRO_5041251999" description="Tetratricopeptide repeat protein" evidence="1">
    <location>
        <begin position="22"/>
        <end position="361"/>
    </location>
</feature>
<gene>
    <name evidence="2" type="ORF">QYS49_26265</name>
</gene>
<evidence type="ECO:0008006" key="4">
    <source>
        <dbReference type="Google" id="ProtNLM"/>
    </source>
</evidence>
<dbReference type="RefSeq" id="WP_308347025.1">
    <property type="nucleotide sequence ID" value="NZ_CP129971.1"/>
</dbReference>
<evidence type="ECO:0000256" key="1">
    <source>
        <dbReference type="SAM" id="SignalP"/>
    </source>
</evidence>
<dbReference type="PROSITE" id="PS51257">
    <property type="entry name" value="PROKAR_LIPOPROTEIN"/>
    <property type="match status" value="1"/>
</dbReference>
<dbReference type="Proteomes" id="UP001230496">
    <property type="component" value="Chromosome"/>
</dbReference>
<evidence type="ECO:0000313" key="3">
    <source>
        <dbReference type="Proteomes" id="UP001230496"/>
    </source>
</evidence>
<organism evidence="2 3">
    <name type="scientific">Marivirga salinarum</name>
    <dbReference type="NCBI Taxonomy" id="3059078"/>
    <lineage>
        <taxon>Bacteria</taxon>
        <taxon>Pseudomonadati</taxon>
        <taxon>Bacteroidota</taxon>
        <taxon>Cytophagia</taxon>
        <taxon>Cytophagales</taxon>
        <taxon>Marivirgaceae</taxon>
        <taxon>Marivirga</taxon>
    </lineage>
</organism>
<keyword evidence="1" id="KW-0732">Signal</keyword>
<proteinExistence type="predicted"/>
<dbReference type="EMBL" id="CP129971">
    <property type="protein sequence ID" value="WKK75096.2"/>
    <property type="molecule type" value="Genomic_DNA"/>
</dbReference>
<name>A0AA49J985_9BACT</name>
<dbReference type="KEGG" id="msaa:QYS49_26265"/>
<evidence type="ECO:0000313" key="2">
    <source>
        <dbReference type="EMBL" id="WKK75096.2"/>
    </source>
</evidence>
<protein>
    <recommendedName>
        <fullName evidence="4">Tetratricopeptide repeat protein</fullName>
    </recommendedName>
</protein>
<accession>A0AA49J985</accession>
<keyword evidence="3" id="KW-1185">Reference proteome</keyword>
<reference evidence="2 3" key="1">
    <citation type="submission" date="2023-08" db="EMBL/GenBank/DDBJ databases">
        <title>Comparative genomics and taxonomic characterization of three novel marine species of genus Marivirga.</title>
        <authorList>
            <person name="Muhammad N."/>
            <person name="Kim S.-G."/>
        </authorList>
    </citation>
    <scope>NUCLEOTIDE SEQUENCE [LARGE SCALE GENOMIC DNA]</scope>
    <source>
        <strain evidence="2 3">BDSF4-3</strain>
    </source>
</reference>